<evidence type="ECO:0000256" key="1">
    <source>
        <dbReference type="SAM" id="MobiDB-lite"/>
    </source>
</evidence>
<dbReference type="AlphaFoldDB" id="A0A5K7XEA6"/>
<reference evidence="3" key="1">
    <citation type="submission" date="2019-10" db="EMBL/GenBank/DDBJ databases">
        <title>Lacipirellula parvula gen. nov., sp. nov., representing a lineage of planctomycetes widespread in freshwater anoxic habitats, and description of the family Lacipirellulaceae.</title>
        <authorList>
            <person name="Dedysh S.N."/>
            <person name="Kulichevskaya I.S."/>
            <person name="Beletsky A.V."/>
            <person name="Rakitin A.L."/>
            <person name="Mardanov A.V."/>
            <person name="Ivanova A.A."/>
            <person name="Saltykova V.X."/>
            <person name="Rijpstra W.I.C."/>
            <person name="Sinninghe Damste J.S."/>
            <person name="Ravin N.V."/>
        </authorList>
    </citation>
    <scope>NUCLEOTIDE SEQUENCE [LARGE SCALE GENOMIC DNA]</scope>
    <source>
        <strain evidence="3">PX69</strain>
    </source>
</reference>
<protein>
    <submittedName>
        <fullName evidence="2">Uncharacterized protein</fullName>
    </submittedName>
</protein>
<dbReference type="Proteomes" id="UP000326837">
    <property type="component" value="Chromosome"/>
</dbReference>
<evidence type="ECO:0000313" key="2">
    <source>
        <dbReference type="EMBL" id="BBO31339.1"/>
    </source>
</evidence>
<keyword evidence="3" id="KW-1185">Reference proteome</keyword>
<proteinExistence type="predicted"/>
<feature type="region of interest" description="Disordered" evidence="1">
    <location>
        <begin position="209"/>
        <end position="232"/>
    </location>
</feature>
<organism evidence="2 3">
    <name type="scientific">Lacipirellula parvula</name>
    <dbReference type="NCBI Taxonomy" id="2650471"/>
    <lineage>
        <taxon>Bacteria</taxon>
        <taxon>Pseudomonadati</taxon>
        <taxon>Planctomycetota</taxon>
        <taxon>Planctomycetia</taxon>
        <taxon>Pirellulales</taxon>
        <taxon>Lacipirellulaceae</taxon>
        <taxon>Lacipirellula</taxon>
    </lineage>
</organism>
<accession>A0A5K7XEA6</accession>
<gene>
    <name evidence="2" type="ORF">PLANPX_0951</name>
</gene>
<evidence type="ECO:0000313" key="3">
    <source>
        <dbReference type="Proteomes" id="UP000326837"/>
    </source>
</evidence>
<dbReference type="KEGG" id="lpav:PLANPX_0951"/>
<feature type="compositionally biased region" description="Basic and acidic residues" evidence="1">
    <location>
        <begin position="222"/>
        <end position="232"/>
    </location>
</feature>
<sequence length="232" mass="27645">MAACDWLQQSLATLTSHRTFSWFAANDVCFWEFFVFRVRHALNMMLPNSPRSDEVEHLLRNAQLRDALEPLFDESINRVNVHVMTTGAENDFLESMLEWERAPILPICEWFQPKLELPHPDDLNDQQVRDYLYQTVGRLYEKHVVLDFTDHLTDRQLYCIIYRDILPSHEKMIRRQSNYLHWDCANTDGDPDAWLRYYANEDERQMWAEETEGYLPPVDDPPYPRDLPRAPL</sequence>
<name>A0A5K7XEA6_9BACT</name>
<dbReference type="EMBL" id="AP021861">
    <property type="protein sequence ID" value="BBO31339.1"/>
    <property type="molecule type" value="Genomic_DNA"/>
</dbReference>